<accession>A0AAD2K8L5</accession>
<gene>
    <name evidence="2" type="ORF">MYCIT1_LOCUS35766</name>
</gene>
<evidence type="ECO:0000313" key="3">
    <source>
        <dbReference type="Proteomes" id="UP001295794"/>
    </source>
</evidence>
<sequence>ERRAFSSAKLLNLRLTHLSIHPPAMRHSALDFVVSQWKTLELVVIPDLAGKTVVVIEANTGLGFEAAEHFARMGPGKLILGCRSEARGSAALEKLKQDTGYATAKLWIIDLADFASVTLFADRF</sequence>
<organism evidence="2 3">
    <name type="scientific">Mycena citricolor</name>
    <dbReference type="NCBI Taxonomy" id="2018698"/>
    <lineage>
        <taxon>Eukaryota</taxon>
        <taxon>Fungi</taxon>
        <taxon>Dikarya</taxon>
        <taxon>Basidiomycota</taxon>
        <taxon>Agaricomycotina</taxon>
        <taxon>Agaricomycetes</taxon>
        <taxon>Agaricomycetidae</taxon>
        <taxon>Agaricales</taxon>
        <taxon>Marasmiineae</taxon>
        <taxon>Mycenaceae</taxon>
        <taxon>Mycena</taxon>
    </lineage>
</organism>
<evidence type="ECO:0000256" key="1">
    <source>
        <dbReference type="ARBA" id="ARBA00023002"/>
    </source>
</evidence>
<dbReference type="Proteomes" id="UP001295794">
    <property type="component" value="Unassembled WGS sequence"/>
</dbReference>
<name>A0AAD2K8L5_9AGAR</name>
<feature type="non-terminal residue" evidence="2">
    <location>
        <position position="124"/>
    </location>
</feature>
<dbReference type="EMBL" id="CAVNYO010000466">
    <property type="protein sequence ID" value="CAK5283316.1"/>
    <property type="molecule type" value="Genomic_DNA"/>
</dbReference>
<keyword evidence="1" id="KW-0560">Oxidoreductase</keyword>
<proteinExistence type="predicted"/>
<dbReference type="GO" id="GO:0016491">
    <property type="term" value="F:oxidoreductase activity"/>
    <property type="evidence" value="ECO:0007669"/>
    <property type="project" value="UniProtKB-KW"/>
</dbReference>
<keyword evidence="3" id="KW-1185">Reference proteome</keyword>
<dbReference type="Gene3D" id="3.40.50.720">
    <property type="entry name" value="NAD(P)-binding Rossmann-like Domain"/>
    <property type="match status" value="1"/>
</dbReference>
<feature type="non-terminal residue" evidence="2">
    <location>
        <position position="1"/>
    </location>
</feature>
<dbReference type="PANTHER" id="PTHR43157">
    <property type="entry name" value="PHOSPHATIDYLINOSITOL-GLYCAN BIOSYNTHESIS CLASS F PROTEIN-RELATED"/>
    <property type="match status" value="1"/>
</dbReference>
<dbReference type="SUPFAM" id="SSF51735">
    <property type="entry name" value="NAD(P)-binding Rossmann-fold domains"/>
    <property type="match status" value="1"/>
</dbReference>
<dbReference type="PANTHER" id="PTHR43157:SF31">
    <property type="entry name" value="PHOSPHATIDYLINOSITOL-GLYCAN BIOSYNTHESIS CLASS F PROTEIN"/>
    <property type="match status" value="1"/>
</dbReference>
<reference evidence="2" key="1">
    <citation type="submission" date="2023-11" db="EMBL/GenBank/DDBJ databases">
        <authorList>
            <person name="De Vega J J."/>
            <person name="De Vega J J."/>
        </authorList>
    </citation>
    <scope>NUCLEOTIDE SEQUENCE</scope>
</reference>
<evidence type="ECO:0000313" key="2">
    <source>
        <dbReference type="EMBL" id="CAK5283316.1"/>
    </source>
</evidence>
<dbReference type="InterPro" id="IPR036291">
    <property type="entry name" value="NAD(P)-bd_dom_sf"/>
</dbReference>
<protein>
    <submittedName>
        <fullName evidence="2">Uncharacterized protein</fullName>
    </submittedName>
</protein>
<comment type="caution">
    <text evidence="2">The sequence shown here is derived from an EMBL/GenBank/DDBJ whole genome shotgun (WGS) entry which is preliminary data.</text>
</comment>
<dbReference type="AlphaFoldDB" id="A0AAD2K8L5"/>